<evidence type="ECO:0000256" key="3">
    <source>
        <dbReference type="ARBA" id="ARBA00011233"/>
    </source>
</evidence>
<gene>
    <name evidence="6" type="ORF">IT882_08660</name>
</gene>
<evidence type="ECO:0000256" key="4">
    <source>
        <dbReference type="ARBA" id="ARBA00023239"/>
    </source>
</evidence>
<evidence type="ECO:0000256" key="2">
    <source>
        <dbReference type="ARBA" id="ARBA00006906"/>
    </source>
</evidence>
<keyword evidence="4" id="KW-0456">Lyase</keyword>
<name>A0A7S8MVK1_9MICO</name>
<dbReference type="KEGG" id="msf:IT882_08660"/>
<dbReference type="PANTHER" id="PTHR30246:SF1">
    <property type="entry name" value="2-DEHYDRO-3-DEOXY-6-PHOSPHOGALACTONATE ALDOLASE-RELATED"/>
    <property type="match status" value="1"/>
</dbReference>
<dbReference type="PANTHER" id="PTHR30246">
    <property type="entry name" value="2-KETO-3-DEOXY-6-PHOSPHOGLUCONATE ALDOLASE"/>
    <property type="match status" value="1"/>
</dbReference>
<keyword evidence="5" id="KW-0119">Carbohydrate metabolism</keyword>
<accession>A0A7S8MVK1</accession>
<comment type="pathway">
    <text evidence="1">Carbohydrate acid metabolism.</text>
</comment>
<sequence>MHEDRWPRPLPRLLQETPLIAVLRAEAPAECVAAVRTLVEEGIGCVEMTLTTPGVLDALPAFIDAHGDDADIGVGSIVDPDQAMRALDAGASFVVTPVADVDVVRLCVERGVPVFPGALSPTEIHRVWSAGASAVKVFPASLVGSEYLGQLRGPMPDVEVVPSGGVGLDEAVAWITAGARAVSVGGPLLGDSLRGGNPDALRGRARAFVATLRDGRGRG</sequence>
<dbReference type="GO" id="GO:0016829">
    <property type="term" value="F:lyase activity"/>
    <property type="evidence" value="ECO:0007669"/>
    <property type="project" value="UniProtKB-KW"/>
</dbReference>
<evidence type="ECO:0000256" key="1">
    <source>
        <dbReference type="ARBA" id="ARBA00004761"/>
    </source>
</evidence>
<dbReference type="EMBL" id="CP064760">
    <property type="protein sequence ID" value="QPE03453.1"/>
    <property type="molecule type" value="Genomic_DNA"/>
</dbReference>
<dbReference type="AlphaFoldDB" id="A0A7S8MVK1"/>
<protein>
    <submittedName>
        <fullName evidence="6">Bifunctional 4-hydroxy-2-oxoglutarate aldolase/2-dehydro-3-deoxy-phosphogluconate aldolase</fullName>
    </submittedName>
</protein>
<proteinExistence type="inferred from homology"/>
<organism evidence="6 7">
    <name type="scientific">Microbacterium schleiferi</name>
    <dbReference type="NCBI Taxonomy" id="69362"/>
    <lineage>
        <taxon>Bacteria</taxon>
        <taxon>Bacillati</taxon>
        <taxon>Actinomycetota</taxon>
        <taxon>Actinomycetes</taxon>
        <taxon>Micrococcales</taxon>
        <taxon>Microbacteriaceae</taxon>
        <taxon>Microbacterium</taxon>
    </lineage>
</organism>
<dbReference type="RefSeq" id="WP_195691556.1">
    <property type="nucleotide sequence ID" value="NZ_CP064760.1"/>
</dbReference>
<reference evidence="6 7" key="1">
    <citation type="submission" date="2020-11" db="EMBL/GenBank/DDBJ databases">
        <title>Amino acid is mineralized and recycled by bacteria in oceanic microbiome.</title>
        <authorList>
            <person name="Zheng L.Y."/>
        </authorList>
    </citation>
    <scope>NUCLEOTIDE SEQUENCE [LARGE SCALE GENOMIC DNA]</scope>
    <source>
        <strain evidence="6 7">A32-1</strain>
    </source>
</reference>
<comment type="subunit">
    <text evidence="3">Homotrimer.</text>
</comment>
<dbReference type="SUPFAM" id="SSF51569">
    <property type="entry name" value="Aldolase"/>
    <property type="match status" value="1"/>
</dbReference>
<dbReference type="CDD" id="cd00452">
    <property type="entry name" value="KDPG_aldolase"/>
    <property type="match status" value="1"/>
</dbReference>
<evidence type="ECO:0000313" key="7">
    <source>
        <dbReference type="Proteomes" id="UP000594480"/>
    </source>
</evidence>
<keyword evidence="7" id="KW-1185">Reference proteome</keyword>
<evidence type="ECO:0000256" key="5">
    <source>
        <dbReference type="ARBA" id="ARBA00023277"/>
    </source>
</evidence>
<dbReference type="Proteomes" id="UP000594480">
    <property type="component" value="Chromosome"/>
</dbReference>
<evidence type="ECO:0000313" key="6">
    <source>
        <dbReference type="EMBL" id="QPE03453.1"/>
    </source>
</evidence>
<dbReference type="InterPro" id="IPR013785">
    <property type="entry name" value="Aldolase_TIM"/>
</dbReference>
<dbReference type="InterPro" id="IPR000887">
    <property type="entry name" value="Aldlse_KDPG_KHG"/>
</dbReference>
<dbReference type="Gene3D" id="3.20.20.70">
    <property type="entry name" value="Aldolase class I"/>
    <property type="match status" value="1"/>
</dbReference>
<comment type="similarity">
    <text evidence="2">Belongs to the KHG/KDPG aldolase family.</text>
</comment>
<dbReference type="Pfam" id="PF01081">
    <property type="entry name" value="Aldolase"/>
    <property type="match status" value="1"/>
</dbReference>